<reference evidence="1" key="2">
    <citation type="submission" date="2012-12" db="EMBL/GenBank/DDBJ databases">
        <authorList>
            <person name="Gao Y.W."/>
            <person name="Fan S.T."/>
            <person name="Sun H.T."/>
            <person name="Wang Z."/>
            <person name="Gao X.L."/>
            <person name="Li Y.G."/>
            <person name="Wang T.C."/>
            <person name="Zhang K."/>
            <person name="Xu W.W."/>
            <person name="Yu Z.J."/>
            <person name="Xia X.Z."/>
        </authorList>
    </citation>
    <scope>NUCLEOTIDE SEQUENCE</scope>
    <source>
        <strain evidence="1">FR3</strain>
    </source>
</reference>
<sequence>MYVDRVMEGDLMTWKTVLTGPAVERSALPQGRANDCDNITGKDDQEEETVLDAHLFRHQMMHLYFC</sequence>
<gene>
    <name evidence="1" type="primary">Bm11228</name>
    <name evidence="1" type="ORF">BM_Bm11228</name>
</gene>
<name>A0A0J9YD87_BRUMA</name>
<reference evidence="1" key="1">
    <citation type="journal article" date="2007" name="Science">
        <title>Draft genome of the filarial nematode parasite Brugia malayi.</title>
        <authorList>
            <person name="Ghedin E."/>
            <person name="Wang S."/>
            <person name="Spiro D."/>
            <person name="Caler E."/>
            <person name="Zhao Q."/>
            <person name="Crabtree J."/>
            <person name="Allen J.E."/>
            <person name="Delcher A.L."/>
            <person name="Guiliano D.B."/>
            <person name="Miranda-Saavedra D."/>
            <person name="Angiuoli S.V."/>
            <person name="Creasy T."/>
            <person name="Amedeo P."/>
            <person name="Haas B."/>
            <person name="El-Sayed N.M."/>
            <person name="Wortman J.R."/>
            <person name="Feldblyum T."/>
            <person name="Tallon L."/>
            <person name="Schatz M."/>
            <person name="Shumway M."/>
            <person name="Koo H."/>
            <person name="Salzberg S.L."/>
            <person name="Schobel S."/>
            <person name="Pertea M."/>
            <person name="Pop M."/>
            <person name="White O."/>
            <person name="Barton G.J."/>
            <person name="Carlow C.K."/>
            <person name="Crawford M.J."/>
            <person name="Daub J."/>
            <person name="Dimmic M.W."/>
            <person name="Estes C.F."/>
            <person name="Foster J.M."/>
            <person name="Ganatra M."/>
            <person name="Gregory W.F."/>
            <person name="Johnson N.M."/>
            <person name="Jin J."/>
            <person name="Komuniecki R."/>
            <person name="Korf I."/>
            <person name="Kumar S."/>
            <person name="Laney S."/>
            <person name="Li B.W."/>
            <person name="Li W."/>
            <person name="Lindblom T.H."/>
            <person name="Lustigman S."/>
            <person name="Ma D."/>
            <person name="Maina C.V."/>
            <person name="Martin D.M."/>
            <person name="McCarter J.P."/>
            <person name="McReynolds L."/>
            <person name="Mitreva M."/>
            <person name="Nutman T.B."/>
            <person name="Parkinson J."/>
            <person name="Peregrin-Alvarez J.M."/>
            <person name="Poole C."/>
            <person name="Ren Q."/>
            <person name="Saunders L."/>
            <person name="Sluder A.E."/>
            <person name="Smith K."/>
            <person name="Stanke M."/>
            <person name="Unnasch T.R."/>
            <person name="Ware J."/>
            <person name="Wei A.D."/>
            <person name="Weil G."/>
            <person name="Williams D.J."/>
            <person name="Zhang Y."/>
            <person name="Williams S.A."/>
            <person name="Fraser-Liggett C."/>
            <person name="Slatko B."/>
            <person name="Blaxter M.L."/>
            <person name="Scott A.L."/>
        </authorList>
    </citation>
    <scope>NUCLEOTIDE SEQUENCE</scope>
    <source>
        <strain evidence="1">FR3</strain>
    </source>
</reference>
<dbReference type="AlphaFoldDB" id="A0A0J9YD87"/>
<proteinExistence type="predicted"/>
<organism evidence="1">
    <name type="scientific">Brugia malayi</name>
    <name type="common">Filarial nematode worm</name>
    <dbReference type="NCBI Taxonomy" id="6279"/>
    <lineage>
        <taxon>Eukaryota</taxon>
        <taxon>Metazoa</taxon>
        <taxon>Ecdysozoa</taxon>
        <taxon>Nematoda</taxon>
        <taxon>Chromadorea</taxon>
        <taxon>Rhabditida</taxon>
        <taxon>Spirurina</taxon>
        <taxon>Spiruromorpha</taxon>
        <taxon>Filarioidea</taxon>
        <taxon>Onchocercidae</taxon>
        <taxon>Brugia</taxon>
    </lineage>
</organism>
<dbReference type="EMBL" id="LN857307">
    <property type="protein sequence ID" value="CDQ06966.1"/>
    <property type="molecule type" value="Genomic_DNA"/>
</dbReference>
<protein>
    <submittedName>
        <fullName evidence="1">Bm11228</fullName>
    </submittedName>
</protein>
<evidence type="ECO:0000313" key="1">
    <source>
        <dbReference type="EMBL" id="CDQ06966.1"/>
    </source>
</evidence>
<accession>A0A0J9YD87</accession>